<name>A0AAV4N4J7_9ARAC</name>
<proteinExistence type="predicted"/>
<reference evidence="1 2" key="1">
    <citation type="submission" date="2021-06" db="EMBL/GenBank/DDBJ databases">
        <title>Caerostris darwini draft genome.</title>
        <authorList>
            <person name="Kono N."/>
            <person name="Arakawa K."/>
        </authorList>
    </citation>
    <scope>NUCLEOTIDE SEQUENCE [LARGE SCALE GENOMIC DNA]</scope>
</reference>
<organism evidence="1 2">
    <name type="scientific">Caerostris darwini</name>
    <dbReference type="NCBI Taxonomy" id="1538125"/>
    <lineage>
        <taxon>Eukaryota</taxon>
        <taxon>Metazoa</taxon>
        <taxon>Ecdysozoa</taxon>
        <taxon>Arthropoda</taxon>
        <taxon>Chelicerata</taxon>
        <taxon>Arachnida</taxon>
        <taxon>Araneae</taxon>
        <taxon>Araneomorphae</taxon>
        <taxon>Entelegynae</taxon>
        <taxon>Araneoidea</taxon>
        <taxon>Araneidae</taxon>
        <taxon>Caerostris</taxon>
    </lineage>
</organism>
<protein>
    <submittedName>
        <fullName evidence="1">Uncharacterized protein</fullName>
    </submittedName>
</protein>
<dbReference type="Proteomes" id="UP001054837">
    <property type="component" value="Unassembled WGS sequence"/>
</dbReference>
<evidence type="ECO:0000313" key="2">
    <source>
        <dbReference type="Proteomes" id="UP001054837"/>
    </source>
</evidence>
<sequence>MTFYLISYEGPGGKGLMNSVVPGQVALLHQDRGLPVCPNQSLVTMVRKGVSVFYCAPGRFRISWISVPANRNVSGNELHPRGPTRERVDEERRSWASRFIASRPWIARLSESEPRYHGEEGGFLLIMCPRQVLDLFDFCSCKQKCLRKRALSDMGEEFPPAVRAKKEDQVKRKCEAVRREYRGKFFAFLHLHPPPPYILLQLFLPPLFH</sequence>
<accession>A0AAV4N4J7</accession>
<dbReference type="AlphaFoldDB" id="A0AAV4N4J7"/>
<evidence type="ECO:0000313" key="1">
    <source>
        <dbReference type="EMBL" id="GIX79603.1"/>
    </source>
</evidence>
<dbReference type="EMBL" id="BPLQ01001199">
    <property type="protein sequence ID" value="GIX79603.1"/>
    <property type="molecule type" value="Genomic_DNA"/>
</dbReference>
<comment type="caution">
    <text evidence="1">The sequence shown here is derived from an EMBL/GenBank/DDBJ whole genome shotgun (WGS) entry which is preliminary data.</text>
</comment>
<keyword evidence="2" id="KW-1185">Reference proteome</keyword>
<gene>
    <name evidence="1" type="ORF">CDAR_509761</name>
</gene>